<sequence>MARQEVCDGRFVVAKDVNEGDEAARGAQLGVWFQRNEDTHEALVKSAALIIGNQPHYYLLNSCSFMEEATVRWLFTFKIILDPVVDWNKPPFFDEENEILQKFEKINLKYKIDADKFRQIQLYKLEDEFFQAGENDAN</sequence>
<gene>
    <name evidence="1" type="ORF">RHMOL_Rhmol06G0098300</name>
</gene>
<name>A0ACC0NAX5_RHOML</name>
<keyword evidence="2" id="KW-1185">Reference proteome</keyword>
<protein>
    <submittedName>
        <fullName evidence="1">Uncharacterized protein</fullName>
    </submittedName>
</protein>
<proteinExistence type="predicted"/>
<evidence type="ECO:0000313" key="1">
    <source>
        <dbReference type="EMBL" id="KAI8550345.1"/>
    </source>
</evidence>
<evidence type="ECO:0000313" key="2">
    <source>
        <dbReference type="Proteomes" id="UP001062846"/>
    </source>
</evidence>
<organism evidence="1 2">
    <name type="scientific">Rhododendron molle</name>
    <name type="common">Chinese azalea</name>
    <name type="synonym">Azalea mollis</name>
    <dbReference type="NCBI Taxonomy" id="49168"/>
    <lineage>
        <taxon>Eukaryota</taxon>
        <taxon>Viridiplantae</taxon>
        <taxon>Streptophyta</taxon>
        <taxon>Embryophyta</taxon>
        <taxon>Tracheophyta</taxon>
        <taxon>Spermatophyta</taxon>
        <taxon>Magnoliopsida</taxon>
        <taxon>eudicotyledons</taxon>
        <taxon>Gunneridae</taxon>
        <taxon>Pentapetalae</taxon>
        <taxon>asterids</taxon>
        <taxon>Ericales</taxon>
        <taxon>Ericaceae</taxon>
        <taxon>Ericoideae</taxon>
        <taxon>Rhodoreae</taxon>
        <taxon>Rhododendron</taxon>
    </lineage>
</organism>
<dbReference type="EMBL" id="CM046393">
    <property type="protein sequence ID" value="KAI8550345.1"/>
    <property type="molecule type" value="Genomic_DNA"/>
</dbReference>
<dbReference type="Proteomes" id="UP001062846">
    <property type="component" value="Chromosome 6"/>
</dbReference>
<reference evidence="1" key="1">
    <citation type="submission" date="2022-02" db="EMBL/GenBank/DDBJ databases">
        <title>Plant Genome Project.</title>
        <authorList>
            <person name="Zhang R.-G."/>
        </authorList>
    </citation>
    <scope>NUCLEOTIDE SEQUENCE</scope>
    <source>
        <strain evidence="1">AT1</strain>
    </source>
</reference>
<comment type="caution">
    <text evidence="1">The sequence shown here is derived from an EMBL/GenBank/DDBJ whole genome shotgun (WGS) entry which is preliminary data.</text>
</comment>
<accession>A0ACC0NAX5</accession>